<feature type="domain" description="PilY1 beta-propeller" evidence="8">
    <location>
        <begin position="621"/>
        <end position="987"/>
    </location>
</feature>
<keyword evidence="5" id="KW-0106">Calcium</keyword>
<dbReference type="EMBL" id="CP051461">
    <property type="protein sequence ID" value="QJC56709.1"/>
    <property type="molecule type" value="Genomic_DNA"/>
</dbReference>
<keyword evidence="4" id="KW-0479">Metal-binding</keyword>
<evidence type="ECO:0000256" key="1">
    <source>
        <dbReference type="ARBA" id="ARBA00004561"/>
    </source>
</evidence>
<dbReference type="KEGG" id="pvac:HC248_02019"/>
<accession>A0A6H2HA12</accession>
<evidence type="ECO:0000313" key="9">
    <source>
        <dbReference type="EMBL" id="QJC56709.1"/>
    </source>
</evidence>
<dbReference type="InterPro" id="IPR008707">
    <property type="entry name" value="B-propeller_PilY1"/>
</dbReference>
<dbReference type="GO" id="GO:0046872">
    <property type="term" value="F:metal ion binding"/>
    <property type="evidence" value="ECO:0007669"/>
    <property type="project" value="UniProtKB-KW"/>
</dbReference>
<dbReference type="InterPro" id="IPR011047">
    <property type="entry name" value="Quinoprotein_ADH-like_sf"/>
</dbReference>
<evidence type="ECO:0000256" key="7">
    <source>
        <dbReference type="SAM" id="MobiDB-lite"/>
    </source>
</evidence>
<comment type="subcellular location">
    <subcellularLocation>
        <location evidence="1">Fimbrium</location>
    </subcellularLocation>
</comment>
<sequence length="1143" mass="123468">MLRIPLQAAGTTVAPNLMFTLDDSGSMGWECLPDSICVGSFQVGVMPDMTANWKHGVATADSQSVFNMRVRSPAINLQYYNPNVRYQPWMKKDGSRWPATLATQARVFPEIANDTSVINLATLQSFDRRWCISESDCGASSTQSIYLAQYYDLTSGNGTAANNFTLVQITAAGTYPSVNTPKHAARNDCAGISCTGAEELQNFSNWYSYHRTRMRVAIAGTSEAFYAIPATFRVGYGRINNSAVGNIDGQTTSTVEQGVRPFSLNEGGSKNAFYDWLNQQIPRYGGTPLRRAMDNVGQYFSYTDSRGPWGDQPGTTSDTPAQSCRRSFHVLMTDGMWNSDAAPTEAAKANVDNSLGPVITGVNNQRYQYSPARPYQDEFSNTLADVAMYYWVNDLNPGLENAVRPTSTDPAFWQHLVTYTIGFGVSGRLNPDTALPGLTAGSQTWPEPGENRIANIDDLWHAAVNSRGRFLNASNSTQYAEALKNIVDEIRSINGSESGVAVSAKAISATSRSRKYVPTYSSAMWSGDVEATALSISDGNQSAIWRASEHIPAFASRNIVVLNSAATSVPKSLAFNWDSMTVAMRTQLFGANDNAGRNLVNYLRGERSLEGNGFRQRASALGDIVNSAPVLVKDQLDGQYDFLPDTDSLRAARDSYRKFLTAKKLREAQLFVGANDGMLHAFSDSTGAESFAFIPGSLLDKMKRLSESNYIHDYYVDGPVVESDVYDSGANKWRNLVVAGLGAGAKAIFAINVPVVASWATGASPPTPYSASTSAPSANDVMWEINTASTGFAELGYQLAAPEHGVMRDGTWVVIVGNGYESASHKAQLFIINAITGVLIKVIDTGRGSNASRNGLGGVRLVRNIQKQIVAAYAGDQLGNLWKFDLSSSTRDDWNVAFGTTGADRNPLYTTASPEPISAAPTYVLHPSGGVMVLFGSGKLFETTDGTDTGARALYGVWDNVAIGATSIQSADRVTEASSIVNQSLSNTALSDTNGVFYGLMVTPVDYATKRGWRLPLSIAPGQRLVDDPEVSIGRVMMQTVTPVNSISCQNNYMRRHAFVLDPFMNAIVKPTFDTNADHFINATDSLTAVSIELNINGPATVVHMLGTSESGLVGSGVGSATSQKFQGNSRSAKRDWRQLNQP</sequence>
<keyword evidence="10" id="KW-1185">Reference proteome</keyword>
<protein>
    <submittedName>
        <fullName evidence="9">Type IV pilus biogenesis factor PilY1</fullName>
    </submittedName>
</protein>
<evidence type="ECO:0000256" key="2">
    <source>
        <dbReference type="ARBA" id="ARBA00008387"/>
    </source>
</evidence>
<comment type="similarity">
    <text evidence="2">Belongs to the PilY1 family.</text>
</comment>
<dbReference type="Proteomes" id="UP000502041">
    <property type="component" value="Chromosome"/>
</dbReference>
<dbReference type="Pfam" id="PF05567">
    <property type="entry name" value="T4P_PilY1"/>
    <property type="match status" value="1"/>
</dbReference>
<name>A0A6H2HA12_9BURK</name>
<proteinExistence type="inferred from homology"/>
<gene>
    <name evidence="9" type="primary">pilY1_4</name>
    <name evidence="9" type="ORF">HC248_02019</name>
</gene>
<dbReference type="SUPFAM" id="SSF50998">
    <property type="entry name" value="Quinoprotein alcohol dehydrogenase-like"/>
    <property type="match status" value="1"/>
</dbReference>
<dbReference type="RefSeq" id="WP_168922330.1">
    <property type="nucleotide sequence ID" value="NZ_CP051461.1"/>
</dbReference>
<evidence type="ECO:0000256" key="4">
    <source>
        <dbReference type="ARBA" id="ARBA00022723"/>
    </source>
</evidence>
<evidence type="ECO:0000256" key="5">
    <source>
        <dbReference type="ARBA" id="ARBA00022837"/>
    </source>
</evidence>
<feature type="compositionally biased region" description="Basic and acidic residues" evidence="7">
    <location>
        <begin position="1133"/>
        <end position="1143"/>
    </location>
</feature>
<organism evidence="9 10">
    <name type="scientific">Polaromonas vacuolata</name>
    <dbReference type="NCBI Taxonomy" id="37448"/>
    <lineage>
        <taxon>Bacteria</taxon>
        <taxon>Pseudomonadati</taxon>
        <taxon>Pseudomonadota</taxon>
        <taxon>Betaproteobacteria</taxon>
        <taxon>Burkholderiales</taxon>
        <taxon>Comamonadaceae</taxon>
        <taxon>Polaromonas</taxon>
    </lineage>
</organism>
<dbReference type="SUPFAM" id="SSF53300">
    <property type="entry name" value="vWA-like"/>
    <property type="match status" value="1"/>
</dbReference>
<dbReference type="AlphaFoldDB" id="A0A6H2HA12"/>
<feature type="region of interest" description="Disordered" evidence="7">
    <location>
        <begin position="1117"/>
        <end position="1143"/>
    </location>
</feature>
<evidence type="ECO:0000256" key="6">
    <source>
        <dbReference type="ARBA" id="ARBA00023263"/>
    </source>
</evidence>
<evidence type="ECO:0000313" key="10">
    <source>
        <dbReference type="Proteomes" id="UP000502041"/>
    </source>
</evidence>
<dbReference type="InterPro" id="IPR036465">
    <property type="entry name" value="vWFA_dom_sf"/>
</dbReference>
<keyword evidence="6" id="KW-0281">Fimbrium</keyword>
<evidence type="ECO:0000256" key="3">
    <source>
        <dbReference type="ARBA" id="ARBA00022558"/>
    </source>
</evidence>
<keyword evidence="3" id="KW-1029">Fimbrium biogenesis</keyword>
<reference evidence="9 10" key="1">
    <citation type="submission" date="2020-04" db="EMBL/GenBank/DDBJ databases">
        <title>Complete genome of a Psychrophilic, Marine, Gas Vacuolate Bacterium Polaromonas vacuolata KCTC 22033T.</title>
        <authorList>
            <person name="Hwang K."/>
            <person name="Kim K.M."/>
        </authorList>
    </citation>
    <scope>NUCLEOTIDE SEQUENCE [LARGE SCALE GENOMIC DNA]</scope>
    <source>
        <strain evidence="9 10">KCTC 22033</strain>
    </source>
</reference>
<dbReference type="GO" id="GO:0009289">
    <property type="term" value="C:pilus"/>
    <property type="evidence" value="ECO:0007669"/>
    <property type="project" value="UniProtKB-SubCell"/>
</dbReference>
<evidence type="ECO:0000259" key="8">
    <source>
        <dbReference type="Pfam" id="PF05567"/>
    </source>
</evidence>